<dbReference type="AlphaFoldDB" id="A0A1I7XQB2"/>
<organism evidence="5 6">
    <name type="scientific">Heterorhabditis bacteriophora</name>
    <name type="common">Entomopathogenic nematode worm</name>
    <dbReference type="NCBI Taxonomy" id="37862"/>
    <lineage>
        <taxon>Eukaryota</taxon>
        <taxon>Metazoa</taxon>
        <taxon>Ecdysozoa</taxon>
        <taxon>Nematoda</taxon>
        <taxon>Chromadorea</taxon>
        <taxon>Rhabditida</taxon>
        <taxon>Rhabditina</taxon>
        <taxon>Rhabditomorpha</taxon>
        <taxon>Strongyloidea</taxon>
        <taxon>Heterorhabditidae</taxon>
        <taxon>Heterorhabditis</taxon>
    </lineage>
</organism>
<dbReference type="Pfam" id="PF01400">
    <property type="entry name" value="Astacin"/>
    <property type="match status" value="2"/>
</dbReference>
<evidence type="ECO:0000259" key="4">
    <source>
        <dbReference type="PROSITE" id="PS51864"/>
    </source>
</evidence>
<dbReference type="InterPro" id="IPR001506">
    <property type="entry name" value="Peptidase_M12A"/>
</dbReference>
<evidence type="ECO:0000313" key="5">
    <source>
        <dbReference type="Proteomes" id="UP000095283"/>
    </source>
</evidence>
<dbReference type="SUPFAM" id="SSF55486">
    <property type="entry name" value="Metalloproteases ('zincins'), catalytic domain"/>
    <property type="match status" value="1"/>
</dbReference>
<dbReference type="PROSITE" id="PS51864">
    <property type="entry name" value="ASTACIN"/>
    <property type="match status" value="1"/>
</dbReference>
<protein>
    <submittedName>
        <fullName evidence="6">ZnMc domain-containing protein</fullName>
    </submittedName>
</protein>
<dbReference type="GO" id="GO:0004222">
    <property type="term" value="F:metalloendopeptidase activity"/>
    <property type="evidence" value="ECO:0007669"/>
    <property type="project" value="InterPro"/>
</dbReference>
<feature type="domain" description="Peptidase M12A" evidence="4">
    <location>
        <begin position="108"/>
        <end position="267"/>
    </location>
</feature>
<sequence length="350" mass="40488">MILLWLTVPVAMSLPYNPCIGEIVRRNFLLTGQRSFEDVNKFNVNKKIVVPHQPYRPMNEYHLNREKGIDDALYQPFTSSYTKHVFKGDIAMTSQQLEDHLFWGRSKRVTPSKYVKSGSIWNASQPIPYYFDSSLPEESRQRARQAMSFWSDHTCLSFEEDHISTPRIRFFYGSGCWSYVGPQNQMIQQDLSIGPGCEQHENQKTYNTLGFNYEYGSVMHYSSDLFAVDRDIPVIIAKDSRHRNTMGQRMKPSFRDIYQMNSLYKCHRRCEGVKNECLFGGYPSPRNCSLCECPYGFGGDRCEGLEKPTNKNRGCGEILQKGGLGWREWYILVSLTLHTINPFQRVVGGK</sequence>
<accession>A0A1I7XQB2</accession>
<evidence type="ECO:0000313" key="6">
    <source>
        <dbReference type="WBParaSite" id="Hba_19660"/>
    </source>
</evidence>
<keyword evidence="5" id="KW-1185">Reference proteome</keyword>
<dbReference type="Proteomes" id="UP000095283">
    <property type="component" value="Unplaced"/>
</dbReference>
<dbReference type="PANTHER" id="PTHR10127">
    <property type="entry name" value="DISCOIDIN, CUB, EGF, LAMININ , AND ZINC METALLOPROTEASE DOMAIN CONTAINING"/>
    <property type="match status" value="1"/>
</dbReference>
<reference evidence="6" key="1">
    <citation type="submission" date="2016-11" db="UniProtKB">
        <authorList>
            <consortium name="WormBaseParasite"/>
        </authorList>
    </citation>
    <scope>IDENTIFICATION</scope>
</reference>
<feature type="active site" evidence="2">
    <location>
        <position position="201"/>
    </location>
</feature>
<evidence type="ECO:0000256" key="2">
    <source>
        <dbReference type="PROSITE-ProRule" id="PRU01211"/>
    </source>
</evidence>
<evidence type="ECO:0000256" key="1">
    <source>
        <dbReference type="ARBA" id="ARBA00023157"/>
    </source>
</evidence>
<dbReference type="InterPro" id="IPR006026">
    <property type="entry name" value="Peptidase_Metallo"/>
</dbReference>
<dbReference type="GO" id="GO:0006508">
    <property type="term" value="P:proteolysis"/>
    <property type="evidence" value="ECO:0007669"/>
    <property type="project" value="InterPro"/>
</dbReference>
<keyword evidence="3" id="KW-0732">Signal</keyword>
<dbReference type="InterPro" id="IPR024079">
    <property type="entry name" value="MetalloPept_cat_dom_sf"/>
</dbReference>
<dbReference type="SMART" id="SM00235">
    <property type="entry name" value="ZnMc"/>
    <property type="match status" value="1"/>
</dbReference>
<keyword evidence="1" id="KW-1015">Disulfide bond</keyword>
<dbReference type="GO" id="GO:0008270">
    <property type="term" value="F:zinc ion binding"/>
    <property type="evidence" value="ECO:0007669"/>
    <property type="project" value="InterPro"/>
</dbReference>
<proteinExistence type="predicted"/>
<feature type="chain" id="PRO_5009311419" evidence="3">
    <location>
        <begin position="22"/>
        <end position="350"/>
    </location>
</feature>
<dbReference type="PANTHER" id="PTHR10127:SF862">
    <property type="entry name" value="ZINC METALLOPROTEINASE NAS-27"/>
    <property type="match status" value="1"/>
</dbReference>
<dbReference type="WBParaSite" id="Hba_19660">
    <property type="protein sequence ID" value="Hba_19660"/>
    <property type="gene ID" value="Hba_19660"/>
</dbReference>
<feature type="signal peptide" evidence="3">
    <location>
        <begin position="1"/>
        <end position="21"/>
    </location>
</feature>
<evidence type="ECO:0000256" key="3">
    <source>
        <dbReference type="SAM" id="SignalP"/>
    </source>
</evidence>
<dbReference type="Gene3D" id="3.40.390.10">
    <property type="entry name" value="Collagenase (Catalytic Domain)"/>
    <property type="match status" value="2"/>
</dbReference>
<name>A0A1I7XQB2_HETBA</name>
<comment type="caution">
    <text evidence="2">Lacks conserved residue(s) required for the propagation of feature annotation.</text>
</comment>